<dbReference type="PANTHER" id="PTHR33678">
    <property type="entry name" value="BLL1576 PROTEIN"/>
    <property type="match status" value="1"/>
</dbReference>
<dbReference type="AlphaFoldDB" id="A0A5C5X2N8"/>
<evidence type="ECO:0000313" key="3">
    <source>
        <dbReference type="Proteomes" id="UP000318053"/>
    </source>
</evidence>
<dbReference type="Proteomes" id="UP000318053">
    <property type="component" value="Unassembled WGS sequence"/>
</dbReference>
<gene>
    <name evidence="2" type="ORF">CA85_42480</name>
</gene>
<dbReference type="EMBL" id="SJPK01000013">
    <property type="protein sequence ID" value="TWT56435.1"/>
    <property type="molecule type" value="Genomic_DNA"/>
</dbReference>
<name>A0A5C5X2N8_9BACT</name>
<dbReference type="InterPro" id="IPR004291">
    <property type="entry name" value="Transposase_IS66_central"/>
</dbReference>
<feature type="domain" description="Transposase IS66 central" evidence="1">
    <location>
        <begin position="30"/>
        <end position="227"/>
    </location>
</feature>
<dbReference type="PANTHER" id="PTHR33678:SF1">
    <property type="entry name" value="BLL1576 PROTEIN"/>
    <property type="match status" value="1"/>
</dbReference>
<keyword evidence="3" id="KW-1185">Reference proteome</keyword>
<dbReference type="InterPro" id="IPR052344">
    <property type="entry name" value="Transposase-related"/>
</dbReference>
<proteinExistence type="predicted"/>
<organism evidence="2 3">
    <name type="scientific">Allorhodopirellula solitaria</name>
    <dbReference type="NCBI Taxonomy" id="2527987"/>
    <lineage>
        <taxon>Bacteria</taxon>
        <taxon>Pseudomonadati</taxon>
        <taxon>Planctomycetota</taxon>
        <taxon>Planctomycetia</taxon>
        <taxon>Pirellulales</taxon>
        <taxon>Pirellulaceae</taxon>
        <taxon>Allorhodopirellula</taxon>
    </lineage>
</organism>
<sequence length="238" mass="27227">MIQHDRVKYACRACGENVVVAFKPPQPIEKGLPGPGLCAHVTLSKFGDHTPLYRLEDIFLRTGLEIRRSTLCGWLIKLAELSRPLVIRMKYLVLQSRVIHTDDTSIKMLEPGAGIAREAKFWPYLGDWLHPYAVYDFTIDRKRDGPLNFLEGFQGYLQADLYLGYDCIYAGGRVREVACWIHARRYWHQAIDNDEVLANTALSFIARLSQIEGQLRETYPRTSLQGQRDFEAVAAARQ</sequence>
<evidence type="ECO:0000259" key="1">
    <source>
        <dbReference type="Pfam" id="PF03050"/>
    </source>
</evidence>
<reference evidence="2 3" key="1">
    <citation type="submission" date="2019-02" db="EMBL/GenBank/DDBJ databases">
        <title>Deep-cultivation of Planctomycetes and their phenomic and genomic characterization uncovers novel biology.</title>
        <authorList>
            <person name="Wiegand S."/>
            <person name="Jogler M."/>
            <person name="Boedeker C."/>
            <person name="Pinto D."/>
            <person name="Vollmers J."/>
            <person name="Rivas-Marin E."/>
            <person name="Kohn T."/>
            <person name="Peeters S.H."/>
            <person name="Heuer A."/>
            <person name="Rast P."/>
            <person name="Oberbeckmann S."/>
            <person name="Bunk B."/>
            <person name="Jeske O."/>
            <person name="Meyerdierks A."/>
            <person name="Storesund J.E."/>
            <person name="Kallscheuer N."/>
            <person name="Luecker S."/>
            <person name="Lage O.M."/>
            <person name="Pohl T."/>
            <person name="Merkel B.J."/>
            <person name="Hornburger P."/>
            <person name="Mueller R.-W."/>
            <person name="Bruemmer F."/>
            <person name="Labrenz M."/>
            <person name="Spormann A.M."/>
            <person name="Op Den Camp H."/>
            <person name="Overmann J."/>
            <person name="Amann R."/>
            <person name="Jetten M.S.M."/>
            <person name="Mascher T."/>
            <person name="Medema M.H."/>
            <person name="Devos D.P."/>
            <person name="Kaster A.-K."/>
            <person name="Ovreas L."/>
            <person name="Rohde M."/>
            <person name="Galperin M.Y."/>
            <person name="Jogler C."/>
        </authorList>
    </citation>
    <scope>NUCLEOTIDE SEQUENCE [LARGE SCALE GENOMIC DNA]</scope>
    <source>
        <strain evidence="2 3">CA85</strain>
    </source>
</reference>
<evidence type="ECO:0000313" key="2">
    <source>
        <dbReference type="EMBL" id="TWT56435.1"/>
    </source>
</evidence>
<accession>A0A5C5X2N8</accession>
<comment type="caution">
    <text evidence="2">The sequence shown here is derived from an EMBL/GenBank/DDBJ whole genome shotgun (WGS) entry which is preliminary data.</text>
</comment>
<protein>
    <submittedName>
        <fullName evidence="2">Transposase IS66 family protein</fullName>
    </submittedName>
</protein>
<dbReference type="NCBIfam" id="NF033517">
    <property type="entry name" value="transpos_IS66"/>
    <property type="match status" value="1"/>
</dbReference>
<dbReference type="Pfam" id="PF03050">
    <property type="entry name" value="DDE_Tnp_IS66"/>
    <property type="match status" value="1"/>
</dbReference>